<keyword evidence="7" id="KW-1185">Reference proteome</keyword>
<evidence type="ECO:0000256" key="4">
    <source>
        <dbReference type="HAMAP-Rule" id="MF_01812"/>
    </source>
</evidence>
<dbReference type="Pfam" id="PF13527">
    <property type="entry name" value="Acetyltransf_9"/>
    <property type="match status" value="1"/>
</dbReference>
<dbReference type="SUPFAM" id="SSF55729">
    <property type="entry name" value="Acyl-CoA N-acyltransferases (Nat)"/>
    <property type="match status" value="1"/>
</dbReference>
<evidence type="ECO:0000256" key="1">
    <source>
        <dbReference type="ARBA" id="ARBA00009213"/>
    </source>
</evidence>
<feature type="binding site" evidence="4">
    <location>
        <begin position="97"/>
        <end position="102"/>
    </location>
    <ligand>
        <name>acetyl-CoA</name>
        <dbReference type="ChEBI" id="CHEBI:57288"/>
    </ligand>
</feature>
<feature type="binding site" evidence="4">
    <location>
        <begin position="125"/>
        <end position="126"/>
    </location>
    <ligand>
        <name>acetyl-CoA</name>
        <dbReference type="ChEBI" id="CHEBI:57288"/>
    </ligand>
</feature>
<evidence type="ECO:0000313" key="6">
    <source>
        <dbReference type="EMBL" id="MDT0391485.1"/>
    </source>
</evidence>
<comment type="subunit">
    <text evidence="4">Homohexamer; trimer of dimers.</text>
</comment>
<dbReference type="HAMAP" id="MF_01812">
    <property type="entry name" value="Eis"/>
    <property type="match status" value="1"/>
</dbReference>
<dbReference type="SUPFAM" id="SSF55718">
    <property type="entry name" value="SCP-like"/>
    <property type="match status" value="1"/>
</dbReference>
<evidence type="ECO:0000313" key="7">
    <source>
        <dbReference type="Proteomes" id="UP001183586"/>
    </source>
</evidence>
<dbReference type="NCBIfam" id="NF002367">
    <property type="entry name" value="PRK01346.1-4"/>
    <property type="match status" value="1"/>
</dbReference>
<dbReference type="InterPro" id="IPR036527">
    <property type="entry name" value="SCP2_sterol-bd_dom_sf"/>
</dbReference>
<evidence type="ECO:0000256" key="2">
    <source>
        <dbReference type="ARBA" id="ARBA00022679"/>
    </source>
</evidence>
<sequence>MATDATGSSADLRVLQQDEWDKWYDTLLRGFGGVPESTEERALWNALTEYDRSLGAWAGDECVGTAGAFSFLLTVPGGASVPAAGVTMVSVAATQRRRGVLTSMMRRQLDDVRAWGEPLAVLTASEPAIYGRFGYGNATYHLNVEIDTSRVRLSVPPGTDDVRLRYAAPAEVLDACEALYARLVPTRPGMLARRPGWERLGVLDPESERGGASPLQCVVAERDGETVGYVRYRIKPEWEAPGPNGTVIVESLDALDPAADAALWRFLFDVDLTSKVVARGRPVDDAWQYLVSDIRRCLPRLRDSLYVRPVEVGAALEARTYQTPVDVVFEVEDAFCPWNAGRWRLSGDQKGASCERTADAADVVLSVRELGAAYLGGVSLASLGAAGRVREVRRGALAEASLAFGGGGGAGAGLAPWLPHGF</sequence>
<accession>A0ABU2PL53</accession>
<dbReference type="RefSeq" id="WP_311686944.1">
    <property type="nucleotide sequence ID" value="NZ_JAVREU010000016.1"/>
</dbReference>
<protein>
    <submittedName>
        <fullName evidence="6">GNAT family N-acetyltransferase</fullName>
    </submittedName>
</protein>
<gene>
    <name evidence="6" type="ORF">RM641_29060</name>
</gene>
<dbReference type="InterPro" id="IPR000182">
    <property type="entry name" value="GNAT_dom"/>
</dbReference>
<dbReference type="PANTHER" id="PTHR37817:SF1">
    <property type="entry name" value="N-ACETYLTRANSFERASE EIS"/>
    <property type="match status" value="1"/>
</dbReference>
<proteinExistence type="inferred from homology"/>
<comment type="similarity">
    <text evidence="1 4">Belongs to the acetyltransferase Eis family.</text>
</comment>
<dbReference type="InterPro" id="IPR025559">
    <property type="entry name" value="Eis_dom"/>
</dbReference>
<feature type="binding site" evidence="4">
    <location>
        <begin position="89"/>
        <end position="91"/>
    </location>
    <ligand>
        <name>acetyl-CoA</name>
        <dbReference type="ChEBI" id="CHEBI:57288"/>
    </ligand>
</feature>
<feature type="active site" description="Proton donor" evidence="4">
    <location>
        <position position="130"/>
    </location>
</feature>
<reference evidence="7" key="1">
    <citation type="submission" date="2023-07" db="EMBL/GenBank/DDBJ databases">
        <title>30 novel species of actinomycetes from the DSMZ collection.</title>
        <authorList>
            <person name="Nouioui I."/>
        </authorList>
    </citation>
    <scope>NUCLEOTIDE SEQUENCE [LARGE SCALE GENOMIC DNA]</scope>
    <source>
        <strain evidence="7">DSM 41921</strain>
    </source>
</reference>
<dbReference type="PROSITE" id="PS51186">
    <property type="entry name" value="GNAT"/>
    <property type="match status" value="1"/>
</dbReference>
<dbReference type="Gene3D" id="3.30.1050.10">
    <property type="entry name" value="SCP2 sterol-binding domain"/>
    <property type="match status" value="1"/>
</dbReference>
<dbReference type="Pfam" id="PF17668">
    <property type="entry name" value="Acetyltransf_17"/>
    <property type="match status" value="1"/>
</dbReference>
<evidence type="ECO:0000256" key="3">
    <source>
        <dbReference type="ARBA" id="ARBA00023315"/>
    </source>
</evidence>
<dbReference type="Proteomes" id="UP001183586">
    <property type="component" value="Unassembled WGS sequence"/>
</dbReference>
<feature type="domain" description="N-acetyltransferase" evidence="5">
    <location>
        <begin position="10"/>
        <end position="158"/>
    </location>
</feature>
<dbReference type="PANTHER" id="PTHR37817">
    <property type="entry name" value="N-ACETYLTRANSFERASE EIS"/>
    <property type="match status" value="1"/>
</dbReference>
<evidence type="ECO:0000259" key="5">
    <source>
        <dbReference type="PROSITE" id="PS51186"/>
    </source>
</evidence>
<comment type="caution">
    <text evidence="6">The sequence shown here is derived from an EMBL/GenBank/DDBJ whole genome shotgun (WGS) entry which is preliminary data.</text>
</comment>
<name>A0ABU2PL53_9ACTN</name>
<dbReference type="Pfam" id="PF13530">
    <property type="entry name" value="SCP2_2"/>
    <property type="match status" value="1"/>
</dbReference>
<organism evidence="6 7">
    <name type="scientific">Streptomyces dubilierae</name>
    <dbReference type="NCBI Taxonomy" id="3075533"/>
    <lineage>
        <taxon>Bacteria</taxon>
        <taxon>Bacillati</taxon>
        <taxon>Actinomycetota</taxon>
        <taxon>Actinomycetes</taxon>
        <taxon>Kitasatosporales</taxon>
        <taxon>Streptomycetaceae</taxon>
        <taxon>Streptomyces</taxon>
    </lineage>
</organism>
<dbReference type="InterPro" id="IPR041380">
    <property type="entry name" value="Acetyltransf_17"/>
</dbReference>
<dbReference type="EMBL" id="JAVREU010000016">
    <property type="protein sequence ID" value="MDT0391485.1"/>
    <property type="molecule type" value="Genomic_DNA"/>
</dbReference>
<dbReference type="InterPro" id="IPR051554">
    <property type="entry name" value="Acetyltransferase_Eis"/>
</dbReference>
<feature type="active site" description="Proton acceptor; via carboxylate" evidence="4">
    <location>
        <position position="422"/>
    </location>
</feature>
<keyword evidence="3 4" id="KW-0012">Acyltransferase</keyword>
<dbReference type="InterPro" id="IPR016181">
    <property type="entry name" value="Acyl_CoA_acyltransferase"/>
</dbReference>
<keyword evidence="2 4" id="KW-0808">Transferase</keyword>
<dbReference type="Gene3D" id="3.40.630.30">
    <property type="match status" value="2"/>
</dbReference>
<dbReference type="InterPro" id="IPR022902">
    <property type="entry name" value="NAcTrfase_Eis"/>
</dbReference>